<dbReference type="SUPFAM" id="SSF81383">
    <property type="entry name" value="F-box domain"/>
    <property type="match status" value="1"/>
</dbReference>
<dbReference type="AlphaFoldDB" id="A0A8H7SW95"/>
<proteinExistence type="predicted"/>
<keyword evidence="2 3" id="KW-0802">TPR repeat</keyword>
<dbReference type="Gene3D" id="1.25.40.10">
    <property type="entry name" value="Tetratricopeptide repeat domain"/>
    <property type="match status" value="1"/>
</dbReference>
<organism evidence="5 6">
    <name type="scientific">Thamnidium elegans</name>
    <dbReference type="NCBI Taxonomy" id="101142"/>
    <lineage>
        <taxon>Eukaryota</taxon>
        <taxon>Fungi</taxon>
        <taxon>Fungi incertae sedis</taxon>
        <taxon>Mucoromycota</taxon>
        <taxon>Mucoromycotina</taxon>
        <taxon>Mucoromycetes</taxon>
        <taxon>Mucorales</taxon>
        <taxon>Mucorineae</taxon>
        <taxon>Mucoraceae</taxon>
        <taxon>Thamnidium</taxon>
    </lineage>
</organism>
<feature type="domain" description="F-box" evidence="4">
    <location>
        <begin position="156"/>
        <end position="203"/>
    </location>
</feature>
<dbReference type="SUPFAM" id="SSF48452">
    <property type="entry name" value="TPR-like"/>
    <property type="match status" value="1"/>
</dbReference>
<dbReference type="InterPro" id="IPR032675">
    <property type="entry name" value="LRR_dom_sf"/>
</dbReference>
<dbReference type="InterPro" id="IPR001810">
    <property type="entry name" value="F-box_dom"/>
</dbReference>
<dbReference type="CDD" id="cd09917">
    <property type="entry name" value="F-box_SF"/>
    <property type="match status" value="1"/>
</dbReference>
<evidence type="ECO:0000313" key="5">
    <source>
        <dbReference type="EMBL" id="KAG2236216.1"/>
    </source>
</evidence>
<dbReference type="EMBL" id="JAEPRE010000020">
    <property type="protein sequence ID" value="KAG2236216.1"/>
    <property type="molecule type" value="Genomic_DNA"/>
</dbReference>
<evidence type="ECO:0000256" key="1">
    <source>
        <dbReference type="ARBA" id="ARBA00022737"/>
    </source>
</evidence>
<gene>
    <name evidence="5" type="ORF">INT48_008576</name>
</gene>
<dbReference type="PROSITE" id="PS50005">
    <property type="entry name" value="TPR"/>
    <property type="match status" value="1"/>
</dbReference>
<keyword evidence="6" id="KW-1185">Reference proteome</keyword>
<sequence>MYNKRKTNPSQSDIANPNKRIQTDFYNAEPWKLVFNDGKQAFMNGQFKEAASLFTRALTLNPNEITLLDYRAACFEKLNNIKSAIEDAGRIVKVIPTDARGYLRGGKLFCLQKQYTKAIKLYTHGLRKVDPKDSKYTLLVDMKTKAEKAIQPKPSMDIMTMLPYDVIGSIFSYLTFDRRVQCLAVSRKWREFSLHWSGMWRNLEFGNRRVTQNVIKRYLLCAQGRHVRSFCIHNANRNAVNNILQSLIDENCQYIETLDFKGCDVFITPLARMLRLVGKNIKHLRLDDSTLTTTEILEVVIPMCPKLTHLSILNLTKGRDYSKTEFPLIPNLSFIRCNELGMDIIRHSHLLQSIDFYSDAMYFAHFYDRIVPTHKSLETLHYSYGHKIEKIAWSPHDTVMAPSSSKSKGIINFGIYDERFFNAHVMKVLFTINPLIEEFTILGCDPSIGTEFPKFIGDTGLPQLSKLKIQNVTTLNAIGLHVIVTNCPLLQEVYFPGLPDVNDYILTEFANTTCKLKVLDISNCNRVTGVGLQTLVRIHHSHLRKLVLNNCSRISMDAVNWARTQVTRGVIESRYH</sequence>
<dbReference type="PANTHER" id="PTHR22904:SF523">
    <property type="entry name" value="STRESS-INDUCED-PHOSPHOPROTEIN 1"/>
    <property type="match status" value="1"/>
</dbReference>
<name>A0A8H7SW95_9FUNG</name>
<dbReference type="PROSITE" id="PS50181">
    <property type="entry name" value="FBOX"/>
    <property type="match status" value="1"/>
</dbReference>
<evidence type="ECO:0000256" key="3">
    <source>
        <dbReference type="PROSITE-ProRule" id="PRU00339"/>
    </source>
</evidence>
<dbReference type="InterPro" id="IPR011990">
    <property type="entry name" value="TPR-like_helical_dom_sf"/>
</dbReference>
<dbReference type="Gene3D" id="1.20.1280.50">
    <property type="match status" value="1"/>
</dbReference>
<dbReference type="SMART" id="SM00028">
    <property type="entry name" value="TPR"/>
    <property type="match status" value="3"/>
</dbReference>
<evidence type="ECO:0000259" key="4">
    <source>
        <dbReference type="PROSITE" id="PS50181"/>
    </source>
</evidence>
<protein>
    <recommendedName>
        <fullName evidence="4">F-box domain-containing protein</fullName>
    </recommendedName>
</protein>
<dbReference type="InterPro" id="IPR036047">
    <property type="entry name" value="F-box-like_dom_sf"/>
</dbReference>
<dbReference type="GO" id="GO:0051879">
    <property type="term" value="F:Hsp90 protein binding"/>
    <property type="evidence" value="ECO:0007669"/>
    <property type="project" value="TreeGrafter"/>
</dbReference>
<dbReference type="PANTHER" id="PTHR22904">
    <property type="entry name" value="TPR REPEAT CONTAINING PROTEIN"/>
    <property type="match status" value="1"/>
</dbReference>
<keyword evidence="1" id="KW-0677">Repeat</keyword>
<evidence type="ECO:0000313" key="6">
    <source>
        <dbReference type="Proteomes" id="UP000613177"/>
    </source>
</evidence>
<dbReference type="SUPFAM" id="SSF52047">
    <property type="entry name" value="RNI-like"/>
    <property type="match status" value="1"/>
</dbReference>
<dbReference type="InterPro" id="IPR019734">
    <property type="entry name" value="TPR_rpt"/>
</dbReference>
<evidence type="ECO:0000256" key="2">
    <source>
        <dbReference type="ARBA" id="ARBA00022803"/>
    </source>
</evidence>
<dbReference type="Pfam" id="PF12937">
    <property type="entry name" value="F-box-like"/>
    <property type="match status" value="1"/>
</dbReference>
<feature type="repeat" description="TPR" evidence="3">
    <location>
        <begin position="31"/>
        <end position="64"/>
    </location>
</feature>
<accession>A0A8H7SW95</accession>
<dbReference type="Proteomes" id="UP000613177">
    <property type="component" value="Unassembled WGS sequence"/>
</dbReference>
<dbReference type="Gene3D" id="3.80.10.10">
    <property type="entry name" value="Ribonuclease Inhibitor"/>
    <property type="match status" value="1"/>
</dbReference>
<reference evidence="5" key="1">
    <citation type="submission" date="2021-01" db="EMBL/GenBank/DDBJ databases">
        <title>Metabolic potential, ecology and presence of endohyphal bacteria is reflected in genomic diversity of Mucoromycotina.</title>
        <authorList>
            <person name="Muszewska A."/>
            <person name="Okrasinska A."/>
            <person name="Steczkiewicz K."/>
            <person name="Drgas O."/>
            <person name="Orlowska M."/>
            <person name="Perlinska-Lenart U."/>
            <person name="Aleksandrzak-Piekarczyk T."/>
            <person name="Szatraj K."/>
            <person name="Zielenkiewicz U."/>
            <person name="Pilsyk S."/>
            <person name="Malc E."/>
            <person name="Mieczkowski P."/>
            <person name="Kruszewska J.S."/>
            <person name="Biernat P."/>
            <person name="Pawlowska J."/>
        </authorList>
    </citation>
    <scope>NUCLEOTIDE SEQUENCE</scope>
    <source>
        <strain evidence="5">WA0000018081</strain>
    </source>
</reference>
<comment type="caution">
    <text evidence="5">The sequence shown here is derived from an EMBL/GenBank/DDBJ whole genome shotgun (WGS) entry which is preliminary data.</text>
</comment>